<evidence type="ECO:0000256" key="2">
    <source>
        <dbReference type="ARBA" id="ARBA00022448"/>
    </source>
</evidence>
<organism evidence="16 17">
    <name type="scientific">Candida glabrata</name>
    <name type="common">Yeast</name>
    <name type="synonym">Torulopsis glabrata</name>
    <dbReference type="NCBI Taxonomy" id="5478"/>
    <lineage>
        <taxon>Eukaryota</taxon>
        <taxon>Fungi</taxon>
        <taxon>Dikarya</taxon>
        <taxon>Ascomycota</taxon>
        <taxon>Saccharomycotina</taxon>
        <taxon>Saccharomycetes</taxon>
        <taxon>Saccharomycetales</taxon>
        <taxon>Saccharomycetaceae</taxon>
        <taxon>Nakaseomyces</taxon>
    </lineage>
</organism>
<dbReference type="InterPro" id="IPR011249">
    <property type="entry name" value="Metalloenz_LuxS/M16"/>
</dbReference>
<evidence type="ECO:0000256" key="10">
    <source>
        <dbReference type="ARBA" id="ARBA00040751"/>
    </source>
</evidence>
<protein>
    <recommendedName>
        <fullName evidence="10">Cytochrome b-c1 complex subunit 2, mitochondrial</fullName>
    </recommendedName>
    <alternativeName>
        <fullName evidence="12">Complex III subunit 2</fullName>
    </alternativeName>
    <alternativeName>
        <fullName evidence="11">Core protein II</fullName>
    </alternativeName>
    <alternativeName>
        <fullName evidence="13">Ubiquinol-cytochrome-c reductase complex core protein 2</fullName>
    </alternativeName>
</protein>
<keyword evidence="2" id="KW-0813">Transport</keyword>
<comment type="caution">
    <text evidence="16">The sequence shown here is derived from an EMBL/GenBank/DDBJ whole genome shotgun (WGS) entry which is preliminary data.</text>
</comment>
<dbReference type="VEuPathDB" id="FungiDB:B1J91_G10131g"/>
<evidence type="ECO:0000256" key="11">
    <source>
        <dbReference type="ARBA" id="ARBA00041372"/>
    </source>
</evidence>
<comment type="similarity">
    <text evidence="9">Belongs to the peptidase M16 family. UQCRC2/QCR2 subfamily.</text>
</comment>
<evidence type="ECO:0000256" key="1">
    <source>
        <dbReference type="ARBA" id="ARBA00004443"/>
    </source>
</evidence>
<feature type="domain" description="Peptidase M16 C-terminal" evidence="15">
    <location>
        <begin position="164"/>
        <end position="261"/>
    </location>
</feature>
<evidence type="ECO:0000256" key="7">
    <source>
        <dbReference type="ARBA" id="ARBA00023128"/>
    </source>
</evidence>
<dbReference type="Proteomes" id="UP000054886">
    <property type="component" value="Unassembled WGS sequence"/>
</dbReference>
<dbReference type="OrthoDB" id="6369905at2759"/>
<dbReference type="Pfam" id="PF00675">
    <property type="entry name" value="Peptidase_M16"/>
    <property type="match status" value="1"/>
</dbReference>
<dbReference type="GO" id="GO:0046872">
    <property type="term" value="F:metal ion binding"/>
    <property type="evidence" value="ECO:0007669"/>
    <property type="project" value="InterPro"/>
</dbReference>
<dbReference type="GO" id="GO:0030061">
    <property type="term" value="C:mitochondrial crista"/>
    <property type="evidence" value="ECO:0007669"/>
    <property type="project" value="EnsemblFungi"/>
</dbReference>
<comment type="subcellular location">
    <subcellularLocation>
        <location evidence="1">Mitochondrion inner membrane</location>
        <topology evidence="1">Peripheral membrane protein</topology>
        <orientation evidence="1">Matrix side</orientation>
    </subcellularLocation>
</comment>
<evidence type="ECO:0000256" key="8">
    <source>
        <dbReference type="ARBA" id="ARBA00023136"/>
    </source>
</evidence>
<dbReference type="InterPro" id="IPR011765">
    <property type="entry name" value="Pept_M16_N"/>
</dbReference>
<evidence type="ECO:0000259" key="14">
    <source>
        <dbReference type="Pfam" id="PF00675"/>
    </source>
</evidence>
<dbReference type="EMBL" id="LLZZ01000110">
    <property type="protein sequence ID" value="KTB06176.1"/>
    <property type="molecule type" value="Genomic_DNA"/>
</dbReference>
<dbReference type="Gene3D" id="3.30.830.10">
    <property type="entry name" value="Metalloenzyme, LuxS/M16 peptidase-like"/>
    <property type="match status" value="2"/>
</dbReference>
<dbReference type="VEuPathDB" id="FungiDB:GWK60_G09845"/>
<keyword evidence="6" id="KW-0249">Electron transport</keyword>
<dbReference type="VEuPathDB" id="FungiDB:CAGL0G10131g"/>
<keyword evidence="4" id="KW-0999">Mitochondrion inner membrane</keyword>
<keyword evidence="5" id="KW-0809">Transit peptide</keyword>
<evidence type="ECO:0000256" key="13">
    <source>
        <dbReference type="ARBA" id="ARBA00042707"/>
    </source>
</evidence>
<dbReference type="VEuPathDB" id="FungiDB:GVI51_G09977"/>
<keyword evidence="8" id="KW-0472">Membrane</keyword>
<dbReference type="PhylomeDB" id="A0A0W0D2W2"/>
<dbReference type="InterPro" id="IPR050361">
    <property type="entry name" value="MPP/UQCRC_Complex"/>
</dbReference>
<dbReference type="GO" id="GO:0006122">
    <property type="term" value="P:mitochondrial electron transport, ubiquinol to cytochrome c"/>
    <property type="evidence" value="ECO:0007669"/>
    <property type="project" value="EnsemblFungi"/>
</dbReference>
<reference evidence="16 17" key="1">
    <citation type="submission" date="2015-10" db="EMBL/GenBank/DDBJ databases">
        <title>Draft genomes sequences of Candida glabrata isolates 1A, 1B, 2A, 2B, 3A and 3B.</title>
        <authorList>
            <person name="Haavelsrud O.E."/>
            <person name="Gaustad P."/>
        </authorList>
    </citation>
    <scope>NUCLEOTIDE SEQUENCE [LARGE SCALE GENOMIC DNA]</scope>
    <source>
        <strain evidence="16">910700640</strain>
    </source>
</reference>
<evidence type="ECO:0000313" key="16">
    <source>
        <dbReference type="EMBL" id="KTB06176.1"/>
    </source>
</evidence>
<dbReference type="InterPro" id="IPR007863">
    <property type="entry name" value="Peptidase_M16_C"/>
</dbReference>
<keyword evidence="3" id="KW-0679">Respiratory chain</keyword>
<evidence type="ECO:0000256" key="6">
    <source>
        <dbReference type="ARBA" id="ARBA00022982"/>
    </source>
</evidence>
<evidence type="ECO:0000256" key="5">
    <source>
        <dbReference type="ARBA" id="ARBA00022946"/>
    </source>
</evidence>
<dbReference type="SUPFAM" id="SSF63411">
    <property type="entry name" value="LuxS/MPP-like metallohydrolase"/>
    <property type="match status" value="2"/>
</dbReference>
<gene>
    <name evidence="16" type="ORF">AO440_001901</name>
</gene>
<name>A0A0W0D2W2_CANGB</name>
<evidence type="ECO:0000256" key="12">
    <source>
        <dbReference type="ARBA" id="ARBA00041778"/>
    </source>
</evidence>
<dbReference type="AlphaFoldDB" id="A0A0W0D2W2"/>
<dbReference type="PANTHER" id="PTHR11851">
    <property type="entry name" value="METALLOPROTEASE"/>
    <property type="match status" value="1"/>
</dbReference>
<feature type="domain" description="Peptidase M16 N-terminal" evidence="14">
    <location>
        <begin position="19"/>
        <end position="160"/>
    </location>
</feature>
<evidence type="ECO:0000313" key="17">
    <source>
        <dbReference type="Proteomes" id="UP000054886"/>
    </source>
</evidence>
<keyword evidence="7" id="KW-0496">Mitochondrion</keyword>
<evidence type="ECO:0000256" key="9">
    <source>
        <dbReference type="ARBA" id="ARBA00038146"/>
    </source>
</evidence>
<proteinExistence type="inferred from homology"/>
<dbReference type="GO" id="GO:0045275">
    <property type="term" value="C:respiratory chain complex III"/>
    <property type="evidence" value="ECO:0007669"/>
    <property type="project" value="EnsemblFungi"/>
</dbReference>
<dbReference type="GO" id="GO:0008121">
    <property type="term" value="F:quinol-cytochrome-c reductase activity"/>
    <property type="evidence" value="ECO:0007669"/>
    <property type="project" value="EnsemblFungi"/>
</dbReference>
<dbReference type="Pfam" id="PF05193">
    <property type="entry name" value="Peptidase_M16_C"/>
    <property type="match status" value="1"/>
</dbReference>
<dbReference type="SMR" id="A0A0W0D2W2"/>
<dbReference type="VEuPathDB" id="FungiDB:GW608_G09845"/>
<evidence type="ECO:0000259" key="15">
    <source>
        <dbReference type="Pfam" id="PF05193"/>
    </source>
</evidence>
<evidence type="ECO:0000256" key="4">
    <source>
        <dbReference type="ARBA" id="ARBA00022792"/>
    </source>
</evidence>
<sequence>MLSRGQLLRSSARHYSIVTKDLPGNLSVLRVKVHAGSRYANKDGIAHLLSRFNFQNTNTKSALRLVRESELLGGCTKSTVDREYITLEARFLKENLPYYVNALSNVLYKTSFRPHELPESVIPAAKYDLAVADSNPIFQAEDLLYNISFRNGLGNPVLYDSVEKVSIDDLKEFSSKVYTKENIEIEGVGINEADLKKFVTESLFNSLPQGSNLASSAKSEIFTGKESRLRRIGESVASVGIPVASKDFGKFQALEAYLSSELFPLTDLLSEVKFTKYPDVGFLTFSVKNGDATVVSENIKKVVGELKKSQDISKATELAKLKLGTETSSPVDIKFDGVKDFKLDDKFNFAAVGDVSKLPFRDQL</sequence>
<accession>A0A0W0D2W2</accession>
<evidence type="ECO:0000256" key="3">
    <source>
        <dbReference type="ARBA" id="ARBA00022660"/>
    </source>
</evidence>
<dbReference type="FunFam" id="3.30.830.10:FF:000021">
    <property type="entry name" value="Cytochrome b-c1 complex subunit 2"/>
    <property type="match status" value="1"/>
</dbReference>
<dbReference type="PANTHER" id="PTHR11851:SF209">
    <property type="entry name" value="CYTOCHROME B-C1 COMPLEX SUBUNIT 2, MITOCHONDRIAL"/>
    <property type="match status" value="1"/>
</dbReference>